<organism evidence="1 2">
    <name type="scientific">Dipteronia sinensis</name>
    <dbReference type="NCBI Taxonomy" id="43782"/>
    <lineage>
        <taxon>Eukaryota</taxon>
        <taxon>Viridiplantae</taxon>
        <taxon>Streptophyta</taxon>
        <taxon>Embryophyta</taxon>
        <taxon>Tracheophyta</taxon>
        <taxon>Spermatophyta</taxon>
        <taxon>Magnoliopsida</taxon>
        <taxon>eudicotyledons</taxon>
        <taxon>Gunneridae</taxon>
        <taxon>Pentapetalae</taxon>
        <taxon>rosids</taxon>
        <taxon>malvids</taxon>
        <taxon>Sapindales</taxon>
        <taxon>Sapindaceae</taxon>
        <taxon>Hippocastanoideae</taxon>
        <taxon>Acereae</taxon>
        <taxon>Dipteronia</taxon>
    </lineage>
</organism>
<reference evidence="1" key="1">
    <citation type="journal article" date="2023" name="Plant J.">
        <title>Genome sequences and population genomics provide insights into the demographic history, inbreeding, and mutation load of two 'living fossil' tree species of Dipteronia.</title>
        <authorList>
            <person name="Feng Y."/>
            <person name="Comes H.P."/>
            <person name="Chen J."/>
            <person name="Zhu S."/>
            <person name="Lu R."/>
            <person name="Zhang X."/>
            <person name="Li P."/>
            <person name="Qiu J."/>
            <person name="Olsen K.M."/>
            <person name="Qiu Y."/>
        </authorList>
    </citation>
    <scope>NUCLEOTIDE SEQUENCE</scope>
    <source>
        <strain evidence="1">NBL</strain>
    </source>
</reference>
<proteinExistence type="predicted"/>
<evidence type="ECO:0000313" key="1">
    <source>
        <dbReference type="EMBL" id="KAK3229043.1"/>
    </source>
</evidence>
<name>A0AAE0EHV9_9ROSI</name>
<dbReference type="EMBL" id="JANJYJ010000001">
    <property type="protein sequence ID" value="KAK3229043.1"/>
    <property type="molecule type" value="Genomic_DNA"/>
</dbReference>
<accession>A0AAE0EHV9</accession>
<dbReference type="AlphaFoldDB" id="A0AAE0EHV9"/>
<dbReference type="Proteomes" id="UP001281410">
    <property type="component" value="Unassembled WGS sequence"/>
</dbReference>
<sequence>MERKTRIISNTQDHDNERGKEDIANVCEADNANGVSLDTIHESLFSPNDFQNNDVFVIGVDNEDEVEGSRSSNLELHGLIGEMNGLVFISDQNPSIAKAAARVFPNSLHVVQKLFGVVEFNQIMAQIRGTDERVAQYLIEADPRKLARNHFDGRRHCIMTTNIAECLNGILKDEQ</sequence>
<protein>
    <submittedName>
        <fullName evidence="1">Uncharacterized protein</fullName>
    </submittedName>
</protein>
<keyword evidence="2" id="KW-1185">Reference proteome</keyword>
<evidence type="ECO:0000313" key="2">
    <source>
        <dbReference type="Proteomes" id="UP001281410"/>
    </source>
</evidence>
<comment type="caution">
    <text evidence="1">The sequence shown here is derived from an EMBL/GenBank/DDBJ whole genome shotgun (WGS) entry which is preliminary data.</text>
</comment>
<gene>
    <name evidence="1" type="ORF">Dsin_000924</name>
</gene>